<dbReference type="OrthoDB" id="3419856at2"/>
<dbReference type="Pfam" id="PF19054">
    <property type="entry name" value="DUF5753"/>
    <property type="match status" value="1"/>
</dbReference>
<name>A0A3N0E1D2_9ACTN</name>
<comment type="caution">
    <text evidence="2">The sequence shown here is derived from an EMBL/GenBank/DDBJ whole genome shotgun (WGS) entry which is preliminary data.</text>
</comment>
<dbReference type="SMART" id="SM00530">
    <property type="entry name" value="HTH_XRE"/>
    <property type="match status" value="1"/>
</dbReference>
<dbReference type="InterPro" id="IPR010982">
    <property type="entry name" value="Lambda_DNA-bd_dom_sf"/>
</dbReference>
<dbReference type="PROSITE" id="PS50943">
    <property type="entry name" value="HTH_CROC1"/>
    <property type="match status" value="1"/>
</dbReference>
<dbReference type="Proteomes" id="UP000269198">
    <property type="component" value="Unassembled WGS sequence"/>
</dbReference>
<dbReference type="GO" id="GO:0003677">
    <property type="term" value="F:DNA binding"/>
    <property type="evidence" value="ECO:0007669"/>
    <property type="project" value="InterPro"/>
</dbReference>
<dbReference type="Pfam" id="PF13560">
    <property type="entry name" value="HTH_31"/>
    <property type="match status" value="1"/>
</dbReference>
<reference evidence="2 3" key="1">
    <citation type="submission" date="2018-11" db="EMBL/GenBank/DDBJ databases">
        <title>The genome draft of YIM 96095.</title>
        <authorList>
            <person name="Tang S.-K."/>
            <person name="Chunyu W.-X."/>
            <person name="Feng Y.-Z."/>
        </authorList>
    </citation>
    <scope>NUCLEOTIDE SEQUENCE [LARGE SCALE GENOMIC DNA]</scope>
    <source>
        <strain evidence="2 3">YIM 96095</strain>
    </source>
</reference>
<gene>
    <name evidence="2" type="ORF">EFW17_21745</name>
</gene>
<evidence type="ECO:0000259" key="1">
    <source>
        <dbReference type="PROSITE" id="PS50943"/>
    </source>
</evidence>
<dbReference type="RefSeq" id="WP_123203297.1">
    <property type="nucleotide sequence ID" value="NZ_RJMB01000031.1"/>
</dbReference>
<dbReference type="AlphaFoldDB" id="A0A3N0E1D2"/>
<dbReference type="Gene3D" id="1.10.260.40">
    <property type="entry name" value="lambda repressor-like DNA-binding domains"/>
    <property type="match status" value="1"/>
</dbReference>
<dbReference type="InterPro" id="IPR001387">
    <property type="entry name" value="Cro/C1-type_HTH"/>
</dbReference>
<dbReference type="EMBL" id="RJMB01000031">
    <property type="protein sequence ID" value="RNL81659.1"/>
    <property type="molecule type" value="Genomic_DNA"/>
</dbReference>
<dbReference type="InterPro" id="IPR043917">
    <property type="entry name" value="DUF5753"/>
</dbReference>
<evidence type="ECO:0000313" key="3">
    <source>
        <dbReference type="Proteomes" id="UP000269198"/>
    </source>
</evidence>
<evidence type="ECO:0000313" key="2">
    <source>
        <dbReference type="EMBL" id="RNL81659.1"/>
    </source>
</evidence>
<dbReference type="SUPFAM" id="SSF47413">
    <property type="entry name" value="lambda repressor-like DNA-binding domains"/>
    <property type="match status" value="1"/>
</dbReference>
<organism evidence="2 3">
    <name type="scientific">Halostreptopolyspora alba</name>
    <dbReference type="NCBI Taxonomy" id="2487137"/>
    <lineage>
        <taxon>Bacteria</taxon>
        <taxon>Bacillati</taxon>
        <taxon>Actinomycetota</taxon>
        <taxon>Actinomycetes</taxon>
        <taxon>Streptosporangiales</taxon>
        <taxon>Nocardiopsidaceae</taxon>
        <taxon>Halostreptopolyspora</taxon>
    </lineage>
</organism>
<accession>A0A3N0E1D2</accession>
<keyword evidence="3" id="KW-1185">Reference proteome</keyword>
<feature type="domain" description="HTH cro/C1-type" evidence="1">
    <location>
        <begin position="16"/>
        <end position="70"/>
    </location>
</feature>
<sequence length="271" mass="30540">MAREVNPLWMKIGAELRKHRKGMGVSQDHVARALRVSSSLISYWEGGSRAPQLDQCQQLDELFKTSGVFRRLWNSVHNHGIYPAGSQTAIDFERMAAEVREFHMTLVPGLVQTPEYARAVFRATRPWVDPSTLDRLVESRMKRQEVLESHDRPLLWMVLDEGVIRRVLGDVVTAKAQLDHLLKLVEDSVLRLQVVPWSLKLPPGISGPFRIFIFPDRPMVVSAEHVVDDLVIDDGDQVRGCVTMFGAIQAEALSTSDSVQLVRQVQGELDG</sequence>
<protein>
    <submittedName>
        <fullName evidence="2">XRE family transcriptional regulator</fullName>
    </submittedName>
</protein>
<proteinExistence type="predicted"/>